<accession>A0A4R5Y259</accession>
<evidence type="ECO:0000313" key="4">
    <source>
        <dbReference type="Proteomes" id="UP000294621"/>
    </source>
</evidence>
<evidence type="ECO:0000313" key="3">
    <source>
        <dbReference type="EMBL" id="TDL37182.1"/>
    </source>
</evidence>
<evidence type="ECO:0000256" key="1">
    <source>
        <dbReference type="SAM" id="MobiDB-lite"/>
    </source>
</evidence>
<sequence length="150" mass="14356">MIRVQRRSGPVPGSRSASGRPGSGLVAPLAPPPGDQAERGSGTVLAAGLALVVLLIAAMVMLLAQSAVLASRAASAADLAALAGADALRGLADGQPCAVAAAVAARHSAAVVSCVAGPGQTLEVRTRLNGSVLGPANGHARAGPPPGGVP</sequence>
<feature type="compositionally biased region" description="Low complexity" evidence="1">
    <location>
        <begin position="7"/>
        <end position="24"/>
    </location>
</feature>
<feature type="region of interest" description="Disordered" evidence="1">
    <location>
        <begin position="1"/>
        <end position="38"/>
    </location>
</feature>
<evidence type="ECO:0008006" key="5">
    <source>
        <dbReference type="Google" id="ProtNLM"/>
    </source>
</evidence>
<comment type="caution">
    <text evidence="3">The sequence shown here is derived from an EMBL/GenBank/DDBJ whole genome shotgun (WGS) entry which is preliminary data.</text>
</comment>
<dbReference type="AlphaFoldDB" id="A0A4R5Y259"/>
<keyword evidence="2" id="KW-1133">Transmembrane helix</keyword>
<dbReference type="RefSeq" id="WP_133348860.1">
    <property type="nucleotide sequence ID" value="NZ_SMZQ01000005.1"/>
</dbReference>
<protein>
    <recommendedName>
        <fullName evidence="5">Helicase/secretion neighborhood TadE-like protein</fullName>
    </recommendedName>
</protein>
<dbReference type="STRING" id="683150.G205_16312"/>
<dbReference type="Proteomes" id="UP000294621">
    <property type="component" value="Unassembled WGS sequence"/>
</dbReference>
<feature type="transmembrane region" description="Helical" evidence="2">
    <location>
        <begin position="44"/>
        <end position="64"/>
    </location>
</feature>
<gene>
    <name evidence="3" type="ORF">E2R57_10510</name>
</gene>
<keyword evidence="2" id="KW-0812">Transmembrane</keyword>
<reference evidence="3 4" key="1">
    <citation type="submission" date="2019-03" db="EMBL/GenBank/DDBJ databases">
        <title>Genome Sequencing and Assembly of Various Microbes Isolated from Partially Reclaimed Soil and Acid Mine Drainage (AMD) Site.</title>
        <authorList>
            <person name="Steinbock B."/>
            <person name="Bechtold R."/>
            <person name="Sevigny J.L."/>
            <person name="Thomas D."/>
            <person name="Cuthill L.R."/>
            <person name="Aveiro Johannsen E.J."/>
            <person name="Thomas K."/>
            <person name="Ghosh A."/>
        </authorList>
    </citation>
    <scope>NUCLEOTIDE SEQUENCE [LARGE SCALE GENOMIC DNA]</scope>
    <source>
        <strain evidence="3 4">S-A1</strain>
    </source>
</reference>
<keyword evidence="2" id="KW-0472">Membrane</keyword>
<dbReference type="EMBL" id="SMZQ01000005">
    <property type="protein sequence ID" value="TDL37182.1"/>
    <property type="molecule type" value="Genomic_DNA"/>
</dbReference>
<dbReference type="OrthoDB" id="4954565at2"/>
<proteinExistence type="predicted"/>
<dbReference type="InterPro" id="IPR021202">
    <property type="entry name" value="Rv3654c-like"/>
</dbReference>
<name>A0A4R5Y259_9MICC</name>
<evidence type="ECO:0000256" key="2">
    <source>
        <dbReference type="SAM" id="Phobius"/>
    </source>
</evidence>
<dbReference type="NCBIfam" id="TIGR03816">
    <property type="entry name" value="tadE_like_DECH"/>
    <property type="match status" value="1"/>
</dbReference>
<organism evidence="3 4">
    <name type="scientific">Arthrobacter nitrophenolicus</name>
    <dbReference type="NCBI Taxonomy" id="683150"/>
    <lineage>
        <taxon>Bacteria</taxon>
        <taxon>Bacillati</taxon>
        <taxon>Actinomycetota</taxon>
        <taxon>Actinomycetes</taxon>
        <taxon>Micrococcales</taxon>
        <taxon>Micrococcaceae</taxon>
        <taxon>Arthrobacter</taxon>
    </lineage>
</organism>